<feature type="domain" description="APS kinase" evidence="3">
    <location>
        <begin position="43"/>
        <end position="83"/>
    </location>
</feature>
<dbReference type="Proteomes" id="UP000606172">
    <property type="component" value="Unassembled WGS sequence"/>
</dbReference>
<keyword evidence="1" id="KW-0808">Transferase</keyword>
<gene>
    <name evidence="4" type="ORF">Ssi02_32440</name>
</gene>
<sequence length="100" mass="10162">MAIRVARGPACPGSRGAGIAAARAGAGAGRGSDATCSPEPGSGARDRSENVRRDGASAMVPARHGVIVLVPVIAPYRAAHDEVNGEAWVNRRWRCACGAT</sequence>
<name>A0A919RFN2_9ACTN</name>
<evidence type="ECO:0000259" key="3">
    <source>
        <dbReference type="Pfam" id="PF01583"/>
    </source>
</evidence>
<comment type="caution">
    <text evidence="4">The sequence shown here is derived from an EMBL/GenBank/DDBJ whole genome shotgun (WGS) entry which is preliminary data.</text>
</comment>
<dbReference type="EMBL" id="BOOW01000020">
    <property type="protein sequence ID" value="GII93013.1"/>
    <property type="molecule type" value="Genomic_DNA"/>
</dbReference>
<keyword evidence="5" id="KW-1185">Reference proteome</keyword>
<dbReference type="Gene3D" id="3.40.50.300">
    <property type="entry name" value="P-loop containing nucleotide triphosphate hydrolases"/>
    <property type="match status" value="1"/>
</dbReference>
<dbReference type="AlphaFoldDB" id="A0A919RFN2"/>
<evidence type="ECO:0000313" key="4">
    <source>
        <dbReference type="EMBL" id="GII93013.1"/>
    </source>
</evidence>
<proteinExistence type="predicted"/>
<dbReference type="InterPro" id="IPR027417">
    <property type="entry name" value="P-loop_NTPase"/>
</dbReference>
<reference evidence="4" key="1">
    <citation type="submission" date="2021-01" db="EMBL/GenBank/DDBJ databases">
        <title>Whole genome shotgun sequence of Sinosporangium siamense NBRC 109515.</title>
        <authorList>
            <person name="Komaki H."/>
            <person name="Tamura T."/>
        </authorList>
    </citation>
    <scope>NUCLEOTIDE SEQUENCE</scope>
    <source>
        <strain evidence="4">NBRC 109515</strain>
    </source>
</reference>
<dbReference type="InterPro" id="IPR059117">
    <property type="entry name" value="APS_kinase_dom"/>
</dbReference>
<feature type="region of interest" description="Disordered" evidence="2">
    <location>
        <begin position="22"/>
        <end position="57"/>
    </location>
</feature>
<protein>
    <recommendedName>
        <fullName evidence="3">APS kinase domain-containing protein</fullName>
    </recommendedName>
</protein>
<organism evidence="4 5">
    <name type="scientific">Sinosporangium siamense</name>
    <dbReference type="NCBI Taxonomy" id="1367973"/>
    <lineage>
        <taxon>Bacteria</taxon>
        <taxon>Bacillati</taxon>
        <taxon>Actinomycetota</taxon>
        <taxon>Actinomycetes</taxon>
        <taxon>Streptosporangiales</taxon>
        <taxon>Streptosporangiaceae</taxon>
        <taxon>Sinosporangium</taxon>
    </lineage>
</organism>
<accession>A0A919RFN2</accession>
<feature type="compositionally biased region" description="Basic and acidic residues" evidence="2">
    <location>
        <begin position="44"/>
        <end position="55"/>
    </location>
</feature>
<evidence type="ECO:0000256" key="1">
    <source>
        <dbReference type="ARBA" id="ARBA00022679"/>
    </source>
</evidence>
<dbReference type="Pfam" id="PF01583">
    <property type="entry name" value="APS_kinase"/>
    <property type="match status" value="1"/>
</dbReference>
<evidence type="ECO:0000256" key="2">
    <source>
        <dbReference type="SAM" id="MobiDB-lite"/>
    </source>
</evidence>
<evidence type="ECO:0000313" key="5">
    <source>
        <dbReference type="Proteomes" id="UP000606172"/>
    </source>
</evidence>